<gene>
    <name evidence="4" type="ORF">G7070_01225</name>
</gene>
<feature type="region of interest" description="Disordered" evidence="2">
    <location>
        <begin position="24"/>
        <end position="53"/>
    </location>
</feature>
<dbReference type="InterPro" id="IPR052342">
    <property type="entry name" value="MCH/BMMD"/>
</dbReference>
<evidence type="ECO:0000313" key="4">
    <source>
        <dbReference type="EMBL" id="QIK71157.1"/>
    </source>
</evidence>
<protein>
    <submittedName>
        <fullName evidence="4">Dehydratase</fullName>
    </submittedName>
</protein>
<dbReference type="EMBL" id="CP049865">
    <property type="protein sequence ID" value="QIK71157.1"/>
    <property type="molecule type" value="Genomic_DNA"/>
</dbReference>
<name>A0A6G7Y3H1_9ACTN</name>
<sequence>METYLPLHSRSIYCGAHPAHAEVVGDPGGTHVPPAKRTPHRTEPGPGGPVSQYPEVGARARFAKTVTETDVTLFAGITGDLAPQHTNAAYMAAHPVGQRVAHGVLTLGVASTASSALCAEHGVTALSYGYDKVRFLAPVFLGDTVSVELTVARIEPARSIAVADVRVTNQRGDLILVAEHLLYCYEETR</sequence>
<dbReference type="InterPro" id="IPR029069">
    <property type="entry name" value="HotDog_dom_sf"/>
</dbReference>
<evidence type="ECO:0000259" key="3">
    <source>
        <dbReference type="Pfam" id="PF01575"/>
    </source>
</evidence>
<dbReference type="PANTHER" id="PTHR43664:SF1">
    <property type="entry name" value="BETA-METHYLMALYL-COA DEHYDRATASE"/>
    <property type="match status" value="1"/>
</dbReference>
<accession>A0A6G7Y3H1</accession>
<dbReference type="KEGG" id="prv:G7070_01225"/>
<proteinExistence type="inferred from homology"/>
<keyword evidence="5" id="KW-1185">Reference proteome</keyword>
<dbReference type="Pfam" id="PF01575">
    <property type="entry name" value="MaoC_dehydratas"/>
    <property type="match status" value="1"/>
</dbReference>
<organism evidence="4 5">
    <name type="scientific">Propioniciclava coleopterorum</name>
    <dbReference type="NCBI Taxonomy" id="2714937"/>
    <lineage>
        <taxon>Bacteria</taxon>
        <taxon>Bacillati</taxon>
        <taxon>Actinomycetota</taxon>
        <taxon>Actinomycetes</taxon>
        <taxon>Propionibacteriales</taxon>
        <taxon>Propionibacteriaceae</taxon>
        <taxon>Propioniciclava</taxon>
    </lineage>
</organism>
<evidence type="ECO:0000256" key="1">
    <source>
        <dbReference type="ARBA" id="ARBA00005254"/>
    </source>
</evidence>
<dbReference type="InterPro" id="IPR002539">
    <property type="entry name" value="MaoC-like_dom"/>
</dbReference>
<dbReference type="Proteomes" id="UP000501058">
    <property type="component" value="Chromosome"/>
</dbReference>
<comment type="similarity">
    <text evidence="1">Belongs to the enoyl-CoA hydratase/isomerase family.</text>
</comment>
<reference evidence="4 5" key="1">
    <citation type="submission" date="2020-03" db="EMBL/GenBank/DDBJ databases">
        <title>Propioniciclava sp. nov., isolated from Hydrophilus acuminatus.</title>
        <authorList>
            <person name="Hyun D.-W."/>
            <person name="Bae J.-W."/>
        </authorList>
    </citation>
    <scope>NUCLEOTIDE SEQUENCE [LARGE SCALE GENOMIC DNA]</scope>
    <source>
        <strain evidence="4 5">HDW11</strain>
    </source>
</reference>
<evidence type="ECO:0000313" key="5">
    <source>
        <dbReference type="Proteomes" id="UP000501058"/>
    </source>
</evidence>
<dbReference type="AlphaFoldDB" id="A0A6G7Y3H1"/>
<dbReference type="PANTHER" id="PTHR43664">
    <property type="entry name" value="MONOAMINE OXIDASE-RELATED"/>
    <property type="match status" value="1"/>
</dbReference>
<dbReference type="SUPFAM" id="SSF54637">
    <property type="entry name" value="Thioesterase/thiol ester dehydrase-isomerase"/>
    <property type="match status" value="1"/>
</dbReference>
<dbReference type="Gene3D" id="3.10.129.10">
    <property type="entry name" value="Hotdog Thioesterase"/>
    <property type="match status" value="1"/>
</dbReference>
<evidence type="ECO:0000256" key="2">
    <source>
        <dbReference type="SAM" id="MobiDB-lite"/>
    </source>
</evidence>
<feature type="domain" description="MaoC-like" evidence="3">
    <location>
        <begin position="59"/>
        <end position="164"/>
    </location>
</feature>